<reference evidence="1" key="2">
    <citation type="submission" date="2013-08" db="EMBL/GenBank/DDBJ databases">
        <title>Draft genome sequence of Anaerofustis stercorihominis (DSM 17244).</title>
        <authorList>
            <person name="Sudarsanam P."/>
            <person name="Ley R."/>
            <person name="Guruge J."/>
            <person name="Turnbaugh P.J."/>
            <person name="Mahowald M."/>
            <person name="Liep D."/>
            <person name="Gordon J."/>
        </authorList>
    </citation>
    <scope>NUCLEOTIDE SEQUENCE</scope>
    <source>
        <strain evidence="1">DSM 17244</strain>
    </source>
</reference>
<evidence type="ECO:0008006" key="3">
    <source>
        <dbReference type="Google" id="ProtNLM"/>
    </source>
</evidence>
<reference evidence="1" key="1">
    <citation type="submission" date="2008-01" db="EMBL/GenBank/DDBJ databases">
        <authorList>
            <person name="Fulton L."/>
            <person name="Clifton S."/>
            <person name="Fulton B."/>
            <person name="Xu J."/>
            <person name="Minx P."/>
            <person name="Pepin K.H."/>
            <person name="Johnson M."/>
            <person name="Thiruvilangam P."/>
            <person name="Bhonagiri V."/>
            <person name="Nash W.E."/>
            <person name="Mardis E.R."/>
            <person name="Wilson R.K."/>
        </authorList>
    </citation>
    <scope>NUCLEOTIDE SEQUENCE [LARGE SCALE GENOMIC DNA]</scope>
    <source>
        <strain evidence="1">DSM 17244</strain>
    </source>
</reference>
<dbReference type="GeneID" id="98001511"/>
<name>B1CC53_9FIRM</name>
<proteinExistence type="predicted"/>
<dbReference type="OrthoDB" id="21405at186806"/>
<gene>
    <name evidence="1" type="ORF">ANASTE_01553</name>
</gene>
<dbReference type="EMBL" id="ABIL02000006">
    <property type="protein sequence ID" value="EDS71850.1"/>
    <property type="molecule type" value="Genomic_DNA"/>
</dbReference>
<dbReference type="RefSeq" id="WP_007050320.1">
    <property type="nucleotide sequence ID" value="NZ_DS560019.1"/>
</dbReference>
<evidence type="ECO:0000313" key="2">
    <source>
        <dbReference type="Proteomes" id="UP000005178"/>
    </source>
</evidence>
<evidence type="ECO:0000313" key="1">
    <source>
        <dbReference type="EMBL" id="EDS71850.1"/>
    </source>
</evidence>
<comment type="caution">
    <text evidence="1">The sequence shown here is derived from an EMBL/GenBank/DDBJ whole genome shotgun (WGS) entry which is preliminary data.</text>
</comment>
<accession>B1CC53</accession>
<sequence length="56" mass="6563">MNINCTLDCKHQESGMCTLYKVPLYISGLSEKCMYYLPKDENKILKSNEHDKIHLK</sequence>
<organism evidence="1 2">
    <name type="scientific">Anaerofustis stercorihominis DSM 17244</name>
    <dbReference type="NCBI Taxonomy" id="445971"/>
    <lineage>
        <taxon>Bacteria</taxon>
        <taxon>Bacillati</taxon>
        <taxon>Bacillota</taxon>
        <taxon>Clostridia</taxon>
        <taxon>Eubacteriales</taxon>
        <taxon>Eubacteriaceae</taxon>
        <taxon>Anaerofustis</taxon>
    </lineage>
</organism>
<dbReference type="STRING" id="445971.ANASTE_01553"/>
<dbReference type="Proteomes" id="UP000005178">
    <property type="component" value="Unassembled WGS sequence"/>
</dbReference>
<protein>
    <recommendedName>
        <fullName evidence="3">Hydroxymyristoyl-ACP dehydratase</fullName>
    </recommendedName>
</protein>
<dbReference type="HOGENOM" id="CLU_3003962_0_0_9"/>
<dbReference type="AlphaFoldDB" id="B1CC53"/>
<keyword evidence="2" id="KW-1185">Reference proteome</keyword>